<dbReference type="PROSITE" id="PS50011">
    <property type="entry name" value="PROTEIN_KINASE_DOM"/>
    <property type="match status" value="1"/>
</dbReference>
<dbReference type="GO" id="GO:0005634">
    <property type="term" value="C:nucleus"/>
    <property type="evidence" value="ECO:0007669"/>
    <property type="project" value="TreeGrafter"/>
</dbReference>
<feature type="domain" description="Protein kinase" evidence="6">
    <location>
        <begin position="1"/>
        <end position="239"/>
    </location>
</feature>
<evidence type="ECO:0000313" key="7">
    <source>
        <dbReference type="EMBL" id="KAK3090625.1"/>
    </source>
</evidence>
<evidence type="ECO:0000256" key="4">
    <source>
        <dbReference type="ARBA" id="ARBA00022777"/>
    </source>
</evidence>
<dbReference type="SUPFAM" id="SSF56112">
    <property type="entry name" value="Protein kinase-like (PK-like)"/>
    <property type="match status" value="1"/>
</dbReference>
<sequence>MKQIRYKGHFQSDPYIVSELQNLSTLRHENIIKMHDILISPNSVSIIMELAELGNLENFIKEIKHLSDCQIYQFYSHILRGVKFCHDNGIAHRDLTPSNILLSASMDMRIADFGLSMRCRGPSGEVILCNDYLGNSLYLAKEVLQETPHDPIPADVWTLGVLLFFMLFSDLPFHGSEERIIGQHHQFHSILKSKESTIGDKSTKLTSILLQIMEIVPDNRLNVSDILESLSENIQHAKL</sequence>
<evidence type="ECO:0000256" key="5">
    <source>
        <dbReference type="ARBA" id="ARBA00022840"/>
    </source>
</evidence>
<evidence type="ECO:0000259" key="6">
    <source>
        <dbReference type="PROSITE" id="PS50011"/>
    </source>
</evidence>
<dbReference type="EMBL" id="VSWD01000010">
    <property type="protein sequence ID" value="KAK3090625.1"/>
    <property type="molecule type" value="Genomic_DNA"/>
</dbReference>
<proteinExistence type="predicted"/>
<dbReference type="GO" id="GO:0005524">
    <property type="term" value="F:ATP binding"/>
    <property type="evidence" value="ECO:0007669"/>
    <property type="project" value="UniProtKB-KW"/>
</dbReference>
<dbReference type="PIRSF" id="PIRSF000654">
    <property type="entry name" value="Integrin-linked_kinase"/>
    <property type="match status" value="1"/>
</dbReference>
<dbReference type="AlphaFoldDB" id="A0AA89BPJ4"/>
<protein>
    <recommendedName>
        <fullName evidence="6">Protein kinase domain-containing protein</fullName>
    </recommendedName>
</protein>
<evidence type="ECO:0000256" key="1">
    <source>
        <dbReference type="ARBA" id="ARBA00022527"/>
    </source>
</evidence>
<reference evidence="7" key="1">
    <citation type="submission" date="2019-08" db="EMBL/GenBank/DDBJ databases">
        <title>The improved chromosome-level genome for the pearl oyster Pinctada fucata martensii using PacBio sequencing and Hi-C.</title>
        <authorList>
            <person name="Zheng Z."/>
        </authorList>
    </citation>
    <scope>NUCLEOTIDE SEQUENCE</scope>
    <source>
        <strain evidence="7">ZZ-2019</strain>
        <tissue evidence="7">Adductor muscle</tissue>
    </source>
</reference>
<dbReference type="Gene3D" id="1.10.510.10">
    <property type="entry name" value="Transferase(Phosphotransferase) domain 1"/>
    <property type="match status" value="1"/>
</dbReference>
<dbReference type="GO" id="GO:0004674">
    <property type="term" value="F:protein serine/threonine kinase activity"/>
    <property type="evidence" value="ECO:0007669"/>
    <property type="project" value="UniProtKB-KW"/>
</dbReference>
<keyword evidence="8" id="KW-1185">Reference proteome</keyword>
<evidence type="ECO:0000313" key="8">
    <source>
        <dbReference type="Proteomes" id="UP001186944"/>
    </source>
</evidence>
<dbReference type="PANTHER" id="PTHR24345">
    <property type="entry name" value="SERINE/THREONINE-PROTEIN KINASE PLK"/>
    <property type="match status" value="1"/>
</dbReference>
<keyword evidence="5" id="KW-0067">ATP-binding</keyword>
<evidence type="ECO:0000256" key="2">
    <source>
        <dbReference type="ARBA" id="ARBA00022679"/>
    </source>
</evidence>
<comment type="caution">
    <text evidence="7">The sequence shown here is derived from an EMBL/GenBank/DDBJ whole genome shotgun (WGS) entry which is preliminary data.</text>
</comment>
<dbReference type="Proteomes" id="UP001186944">
    <property type="component" value="Unassembled WGS sequence"/>
</dbReference>
<keyword evidence="1" id="KW-0723">Serine/threonine-protein kinase</keyword>
<dbReference type="Pfam" id="PF00069">
    <property type="entry name" value="Pkinase"/>
    <property type="match status" value="1"/>
</dbReference>
<name>A0AA89BPJ4_PINIB</name>
<dbReference type="PANTHER" id="PTHR24345:SF0">
    <property type="entry name" value="CELL CYCLE SERINE_THREONINE-PROTEIN KINASE CDC5_MSD2"/>
    <property type="match status" value="1"/>
</dbReference>
<dbReference type="InterPro" id="IPR000719">
    <property type="entry name" value="Prot_kinase_dom"/>
</dbReference>
<organism evidence="7 8">
    <name type="scientific">Pinctada imbricata</name>
    <name type="common">Atlantic pearl-oyster</name>
    <name type="synonym">Pinctada martensii</name>
    <dbReference type="NCBI Taxonomy" id="66713"/>
    <lineage>
        <taxon>Eukaryota</taxon>
        <taxon>Metazoa</taxon>
        <taxon>Spiralia</taxon>
        <taxon>Lophotrochozoa</taxon>
        <taxon>Mollusca</taxon>
        <taxon>Bivalvia</taxon>
        <taxon>Autobranchia</taxon>
        <taxon>Pteriomorphia</taxon>
        <taxon>Pterioida</taxon>
        <taxon>Pterioidea</taxon>
        <taxon>Pteriidae</taxon>
        <taxon>Pinctada</taxon>
    </lineage>
</organism>
<accession>A0AA89BPJ4</accession>
<dbReference type="InterPro" id="IPR011009">
    <property type="entry name" value="Kinase-like_dom_sf"/>
</dbReference>
<keyword evidence="3" id="KW-0547">Nucleotide-binding</keyword>
<evidence type="ECO:0000256" key="3">
    <source>
        <dbReference type="ARBA" id="ARBA00022741"/>
    </source>
</evidence>
<keyword evidence="2" id="KW-0808">Transferase</keyword>
<keyword evidence="4" id="KW-0418">Kinase</keyword>
<gene>
    <name evidence="7" type="ORF">FSP39_013239</name>
</gene>